<keyword evidence="2 5" id="KW-0238">DNA-binding</keyword>
<dbReference type="PROSITE" id="PS50995">
    <property type="entry name" value="HTH_MARR_2"/>
    <property type="match status" value="1"/>
</dbReference>
<feature type="domain" description="HTH marR-type" evidence="4">
    <location>
        <begin position="17"/>
        <end position="146"/>
    </location>
</feature>
<keyword evidence="6" id="KW-1185">Reference proteome</keyword>
<dbReference type="PANTHER" id="PTHR42756:SF1">
    <property type="entry name" value="TRANSCRIPTIONAL REPRESSOR OF EMRAB OPERON"/>
    <property type="match status" value="1"/>
</dbReference>
<dbReference type="Pfam" id="PF01047">
    <property type="entry name" value="MarR"/>
    <property type="match status" value="1"/>
</dbReference>
<gene>
    <name evidence="5" type="ORF">JOC27_001401</name>
</gene>
<dbReference type="InterPro" id="IPR000835">
    <property type="entry name" value="HTH_MarR-typ"/>
</dbReference>
<name>A0ABS2Q9E9_9BACL</name>
<reference evidence="5 6" key="1">
    <citation type="submission" date="2021-01" db="EMBL/GenBank/DDBJ databases">
        <title>Genomic Encyclopedia of Type Strains, Phase IV (KMG-IV): sequencing the most valuable type-strain genomes for metagenomic binning, comparative biology and taxonomic classification.</title>
        <authorList>
            <person name="Goeker M."/>
        </authorList>
    </citation>
    <scope>NUCLEOTIDE SEQUENCE [LARGE SCALE GENOMIC DNA]</scope>
    <source>
        <strain evidence="5 6">DSM 100968</strain>
    </source>
</reference>
<evidence type="ECO:0000256" key="2">
    <source>
        <dbReference type="ARBA" id="ARBA00023125"/>
    </source>
</evidence>
<dbReference type="EMBL" id="JAFBEV010000010">
    <property type="protein sequence ID" value="MBM7657950.1"/>
    <property type="molecule type" value="Genomic_DNA"/>
</dbReference>
<dbReference type="CDD" id="cd00090">
    <property type="entry name" value="HTH_ARSR"/>
    <property type="match status" value="1"/>
</dbReference>
<dbReference type="PRINTS" id="PR00598">
    <property type="entry name" value="HTHMARR"/>
</dbReference>
<dbReference type="RefSeq" id="WP_205006323.1">
    <property type="nucleotide sequence ID" value="NZ_CBCRXA010000010.1"/>
</dbReference>
<dbReference type="Gene3D" id="1.10.10.10">
    <property type="entry name" value="Winged helix-like DNA-binding domain superfamily/Winged helix DNA-binding domain"/>
    <property type="match status" value="1"/>
</dbReference>
<dbReference type="PANTHER" id="PTHR42756">
    <property type="entry name" value="TRANSCRIPTIONAL REGULATOR, MARR"/>
    <property type="match status" value="1"/>
</dbReference>
<keyword evidence="1" id="KW-0805">Transcription regulation</keyword>
<dbReference type="InterPro" id="IPR011991">
    <property type="entry name" value="ArsR-like_HTH"/>
</dbReference>
<evidence type="ECO:0000256" key="3">
    <source>
        <dbReference type="ARBA" id="ARBA00023163"/>
    </source>
</evidence>
<evidence type="ECO:0000313" key="5">
    <source>
        <dbReference type="EMBL" id="MBM7657950.1"/>
    </source>
</evidence>
<dbReference type="InterPro" id="IPR036390">
    <property type="entry name" value="WH_DNA-bd_sf"/>
</dbReference>
<dbReference type="SUPFAM" id="SSF46785">
    <property type="entry name" value="Winged helix' DNA-binding domain"/>
    <property type="match status" value="1"/>
</dbReference>
<dbReference type="Proteomes" id="UP000823201">
    <property type="component" value="Unassembled WGS sequence"/>
</dbReference>
<dbReference type="GO" id="GO:0003677">
    <property type="term" value="F:DNA binding"/>
    <property type="evidence" value="ECO:0007669"/>
    <property type="project" value="UniProtKB-KW"/>
</dbReference>
<dbReference type="SMART" id="SM00347">
    <property type="entry name" value="HTH_MARR"/>
    <property type="match status" value="1"/>
</dbReference>
<dbReference type="InterPro" id="IPR036388">
    <property type="entry name" value="WH-like_DNA-bd_sf"/>
</dbReference>
<evidence type="ECO:0000256" key="1">
    <source>
        <dbReference type="ARBA" id="ARBA00023015"/>
    </source>
</evidence>
<evidence type="ECO:0000313" key="6">
    <source>
        <dbReference type="Proteomes" id="UP000823201"/>
    </source>
</evidence>
<sequence length="146" mass="17198">MKENKQGSRLDKKLKTSLELSDTLSKAYHSQTKAYNLFLKRWGLSLPQYSILKQIQRHQRLSQKELAEHLLVSKGNITQLIGKLERAGWIAREQEWKTKYLTLTSSGTVLMNQIEPEQKQFLLQLYQDLTRKEQKMMIRLLQPLVD</sequence>
<accession>A0ABS2Q9E9</accession>
<comment type="caution">
    <text evidence="5">The sequence shown here is derived from an EMBL/GenBank/DDBJ whole genome shotgun (WGS) entry which is preliminary data.</text>
</comment>
<proteinExistence type="predicted"/>
<evidence type="ECO:0000259" key="4">
    <source>
        <dbReference type="PROSITE" id="PS50995"/>
    </source>
</evidence>
<organism evidence="5 6">
    <name type="scientific">Sporolactobacillus spathodeae</name>
    <dbReference type="NCBI Taxonomy" id="1465502"/>
    <lineage>
        <taxon>Bacteria</taxon>
        <taxon>Bacillati</taxon>
        <taxon>Bacillota</taxon>
        <taxon>Bacilli</taxon>
        <taxon>Bacillales</taxon>
        <taxon>Sporolactobacillaceae</taxon>
        <taxon>Sporolactobacillus</taxon>
    </lineage>
</organism>
<protein>
    <submittedName>
        <fullName evidence="5">DNA-binding MarR family transcriptional regulator</fullName>
    </submittedName>
</protein>
<keyword evidence="3" id="KW-0804">Transcription</keyword>